<dbReference type="RefSeq" id="XP_067713605.1">
    <property type="nucleotide sequence ID" value="XM_067857504.1"/>
</dbReference>
<dbReference type="GeneID" id="94193017"/>
<protein>
    <submittedName>
        <fullName evidence="2">Variant erythrocyte surface antigen-1 family protein</fullName>
    </submittedName>
</protein>
<comment type="caution">
    <text evidence="2">The sequence shown here is derived from an EMBL/GenBank/DDBJ whole genome shotgun (WGS) entry which is preliminary data.</text>
</comment>
<dbReference type="EMBL" id="BPLF01000001">
    <property type="protein sequence ID" value="GIX61534.1"/>
    <property type="molecule type" value="Genomic_DNA"/>
</dbReference>
<gene>
    <name evidence="2" type="ORF">BcabD6B2_09690</name>
</gene>
<keyword evidence="1" id="KW-0472">Membrane</keyword>
<sequence length="1260" mass="138668">MPVVYIGLTDLYWQCTPVAGNSSNDLWFKQQLSQNNELKKFLMAFGYAEKDLNNCKTGQMIATRLKDAFANELWNAYNTAQPKQSPSTSPTYPNFLGELKKPLESKPPQLTSCPLTSLYLISYYYITNFLYIVEPTSPASPSFADYSGTAALAGGAYGLNLGGLGTFMIEHGSPGGSHVVVGALNRLIQGYSIIRPCRPLFARSSNLKEAIDWILSVTGKDGQDANSQGTEAITALSKQVKELLGSVEGYATGLSYQEIENVTKALGSGNDGLISKLADGLQQFIGYDPSGGTIKHNTQGIGMYNDPLERLQDAVLGFVLGMVQNLGKYVQNGQAAIATIVSGKGDFNKAVQNELILNPNSGNDFKNVLNAVKKVTDFKGKSDSLSTLAGAFKEYVKKVLQAVENDTYVKRAIITNSNDVQKLVQELNTNFENVVEQLKPLNARQPIDFGKTELKQHIDKIYNGDSGTFKKLYDAVNSKTRPIPNVKAKALVNAAYVGATYSLSQLHGGYKSYYQGAVWNTSWNNGQAPEAAKCAKIFLACLPLIFNNLGRLFLKCKQNKAHGGWTEMQLDGKGQNGADLKNFMDLMTYSSVRLNGAMTGDNVVTQAFRNINEFTAAAFGQSYAEFLKQFRSTGIDKWKEDHQSATQHNFLSGLYLCSTSYFRHQHQKNAAQARPPSSIREMLYWLMGLTATPQFGDLLGHIHNVVGKDFKVAVSGSSRNDDTLTADQVTSYVLSTCYTSPSVLDIIQGRVPPNASKSEPWLHELYSNAAFPFQYPSSGTALLHALSDCTYALQFQLGFLYQQCSQLYVNTCGWFMCTFGKDVNATLTHRVVKSHICSVGCTTGAHNNSDDYNSHLRSDCEHNGCGENGNNSPLQAFLTDKLKGFSRGHPSGHSGHLAFCSGGLCHVPMGFKAENLRSEPNGQAQGGHISLTLKPYCGNHNAPLRQLCGTLTCLSKRAPRSLGDLFGFMWHVNEQLAKTLGNFDGATWYGDLKNKLPFSHQLTSESGQKLKTFVGTGHSGHSTADLSSLYSSGCKEKGNNCGPYLSPLTLSHGATFGKAAPYASIYLSWMVYLTEDFHEWFQNLLDEFNNIDCTKTECRKFKRGQQACQTPHEPGTHGTNPECSCDSVVHCGGVLPLLYRYGFTFSSLYSLSGETAEPHKRSCDKFHTQLSNVLSTEAPLTKLLTIIDQFLYMFRIYFFYNLSTFWTIYIGLILYTFLFLLDTLHVRSHLKLTSSHTIPPLALLTTGKAPALTQLTYYMP</sequence>
<organism evidence="2 3">
    <name type="scientific">Babesia caballi</name>
    <dbReference type="NCBI Taxonomy" id="5871"/>
    <lineage>
        <taxon>Eukaryota</taxon>
        <taxon>Sar</taxon>
        <taxon>Alveolata</taxon>
        <taxon>Apicomplexa</taxon>
        <taxon>Aconoidasida</taxon>
        <taxon>Piroplasmida</taxon>
        <taxon>Babesiidae</taxon>
        <taxon>Babesia</taxon>
    </lineage>
</organism>
<evidence type="ECO:0000313" key="2">
    <source>
        <dbReference type="EMBL" id="GIX61534.1"/>
    </source>
</evidence>
<evidence type="ECO:0000313" key="3">
    <source>
        <dbReference type="Proteomes" id="UP001497744"/>
    </source>
</evidence>
<accession>A0AAV4LNZ6</accession>
<proteinExistence type="predicted"/>
<evidence type="ECO:0000256" key="1">
    <source>
        <dbReference type="SAM" id="Phobius"/>
    </source>
</evidence>
<name>A0AAV4LNZ6_BABCB</name>
<dbReference type="AlphaFoldDB" id="A0AAV4LNZ6"/>
<keyword evidence="1" id="KW-0812">Transmembrane</keyword>
<reference evidence="2 3" key="1">
    <citation type="submission" date="2021-06" db="EMBL/GenBank/DDBJ databases">
        <title>Genome sequence of Babesia caballi.</title>
        <authorList>
            <person name="Yamagishi J."/>
            <person name="Kidaka T."/>
            <person name="Ochi A."/>
        </authorList>
    </citation>
    <scope>NUCLEOTIDE SEQUENCE [LARGE SCALE GENOMIC DNA]</scope>
    <source>
        <strain evidence="2">USDA-D6B2</strain>
    </source>
</reference>
<feature type="transmembrane region" description="Helical" evidence="1">
    <location>
        <begin position="1197"/>
        <end position="1221"/>
    </location>
</feature>
<dbReference type="Proteomes" id="UP001497744">
    <property type="component" value="Unassembled WGS sequence"/>
</dbReference>
<keyword evidence="3" id="KW-1185">Reference proteome</keyword>
<keyword evidence="1" id="KW-1133">Transmembrane helix</keyword>